<feature type="compositionally biased region" description="Basic and acidic residues" evidence="8">
    <location>
        <begin position="294"/>
        <end position="321"/>
    </location>
</feature>
<feature type="domain" description="DEUBAD" evidence="9">
    <location>
        <begin position="35"/>
        <end position="155"/>
    </location>
</feature>
<evidence type="ECO:0000256" key="3">
    <source>
        <dbReference type="ARBA" id="ARBA00022771"/>
    </source>
</evidence>
<evidence type="ECO:0000313" key="11">
    <source>
        <dbReference type="Proteomes" id="UP001220324"/>
    </source>
</evidence>
<reference evidence="10 11" key="1">
    <citation type="journal article" date="2023" name="IMA Fungus">
        <title>Comparative genomic study of the Penicillium genus elucidates a diverse pangenome and 15 lateral gene transfer events.</title>
        <authorList>
            <person name="Petersen C."/>
            <person name="Sorensen T."/>
            <person name="Nielsen M.R."/>
            <person name="Sondergaard T.E."/>
            <person name="Sorensen J.L."/>
            <person name="Fitzpatrick D.A."/>
            <person name="Frisvad J.C."/>
            <person name="Nielsen K.L."/>
        </authorList>
    </citation>
    <scope>NUCLEOTIDE SEQUENCE [LARGE SCALE GENOMIC DNA]</scope>
    <source>
        <strain evidence="10 11">IBT 35679</strain>
    </source>
</reference>
<keyword evidence="7" id="KW-0539">Nucleus</keyword>
<keyword evidence="3" id="KW-0863">Zinc-finger</keyword>
<feature type="compositionally biased region" description="Polar residues" evidence="8">
    <location>
        <begin position="517"/>
        <end position="527"/>
    </location>
</feature>
<gene>
    <name evidence="10" type="ORF">N7494_010038</name>
</gene>
<evidence type="ECO:0000256" key="2">
    <source>
        <dbReference type="ARBA" id="ARBA00022723"/>
    </source>
</evidence>
<evidence type="ECO:0000256" key="1">
    <source>
        <dbReference type="ARBA" id="ARBA00004123"/>
    </source>
</evidence>
<dbReference type="Pfam" id="PF13919">
    <property type="entry name" value="ASXH"/>
    <property type="match status" value="1"/>
</dbReference>
<evidence type="ECO:0000256" key="7">
    <source>
        <dbReference type="ARBA" id="ARBA00023242"/>
    </source>
</evidence>
<evidence type="ECO:0000259" key="9">
    <source>
        <dbReference type="PROSITE" id="PS51916"/>
    </source>
</evidence>
<feature type="region of interest" description="Disordered" evidence="8">
    <location>
        <begin position="69"/>
        <end position="89"/>
    </location>
</feature>
<dbReference type="InterPro" id="IPR044867">
    <property type="entry name" value="DEUBAD_dom"/>
</dbReference>
<feature type="region of interest" description="Disordered" evidence="8">
    <location>
        <begin position="1"/>
        <end position="32"/>
    </location>
</feature>
<evidence type="ECO:0000256" key="8">
    <source>
        <dbReference type="SAM" id="MobiDB-lite"/>
    </source>
</evidence>
<comment type="subcellular location">
    <subcellularLocation>
        <location evidence="1">Nucleus</location>
    </subcellularLocation>
</comment>
<keyword evidence="5" id="KW-0805">Transcription regulation</keyword>
<feature type="region of interest" description="Disordered" evidence="8">
    <location>
        <begin position="374"/>
        <end position="445"/>
    </location>
</feature>
<accession>A0AAD6CR08</accession>
<keyword evidence="4" id="KW-0862">Zinc</keyword>
<keyword evidence="6" id="KW-0804">Transcription</keyword>
<feature type="region of interest" description="Disordered" evidence="8">
    <location>
        <begin position="232"/>
        <end position="347"/>
    </location>
</feature>
<evidence type="ECO:0000256" key="5">
    <source>
        <dbReference type="ARBA" id="ARBA00023015"/>
    </source>
</evidence>
<dbReference type="GO" id="GO:0008270">
    <property type="term" value="F:zinc ion binding"/>
    <property type="evidence" value="ECO:0007669"/>
    <property type="project" value="UniProtKB-KW"/>
</dbReference>
<dbReference type="AlphaFoldDB" id="A0AAD6CR08"/>
<feature type="compositionally biased region" description="Basic and acidic residues" evidence="8">
    <location>
        <begin position="268"/>
        <end position="285"/>
    </location>
</feature>
<comment type="caution">
    <text evidence="10">The sequence shown here is derived from an EMBL/GenBank/DDBJ whole genome shotgun (WGS) entry which is preliminary data.</text>
</comment>
<sequence>MPPRKRSGAGSPTKKTPRKAAARGKWSEEQVMTSEKSVLIDADLVKLLASSAAWHALDEDEKRQILDLLPADTHPNPDPPADDPSAKIPPLPESFVRYSNNWRDCVRQFQIDLQNGRYDPEWLRQADQARQERENGDFDSFKDREYEEFWGQKQKLDKSLASGEASRVKLVTLINEGVIQVGDVWRFNYVYGKGADRIVIDKEARVHEINGSKLSFVLPAGERVFLQSVFTQSPKAEPSSQGGGTHIAPSKEPNSMSNKSEEASSDSAQKENEAQVDKIKEDIIPDARIAQSELHMDNDHKQSQKWDKVPRKEAHSIDQTKNDLIMSSPLSTPPYSPVSSRPLSSPLGEPVFKPQEKTPTVQVVIMSPVKASCNSLKRPVPQPAAQPPVKRKPGRPPKIPIVEPKFEEQPKTESMDKPARRSTRSSRSTVQVVIRSPDLESRLEPTSDMQNLDKIVDSTVAPDPDYMTVETPNSPLVAGSPSAANAAEDSTTTAHTPLTMKSNSDPTIDPNPEAEAHTTNPLAHTQSQDPICIPDEVIVHDITVPQKLIGHILAVDGRAKGKRTANAWQEFRCYRKNQDMGSLWDVRQRWYLKNK</sequence>
<organism evidence="10 11">
    <name type="scientific">Penicillium frequentans</name>
    <dbReference type="NCBI Taxonomy" id="3151616"/>
    <lineage>
        <taxon>Eukaryota</taxon>
        <taxon>Fungi</taxon>
        <taxon>Dikarya</taxon>
        <taxon>Ascomycota</taxon>
        <taxon>Pezizomycotina</taxon>
        <taxon>Eurotiomycetes</taxon>
        <taxon>Eurotiomycetidae</taxon>
        <taxon>Eurotiales</taxon>
        <taxon>Aspergillaceae</taxon>
        <taxon>Penicillium</taxon>
    </lineage>
</organism>
<proteinExistence type="predicted"/>
<evidence type="ECO:0000256" key="6">
    <source>
        <dbReference type="ARBA" id="ARBA00023163"/>
    </source>
</evidence>
<feature type="compositionally biased region" description="Basic and acidic residues" evidence="8">
    <location>
        <begin position="404"/>
        <end position="419"/>
    </location>
</feature>
<keyword evidence="11" id="KW-1185">Reference proteome</keyword>
<dbReference type="Proteomes" id="UP001220324">
    <property type="component" value="Unassembled WGS sequence"/>
</dbReference>
<protein>
    <recommendedName>
        <fullName evidence="9">DEUBAD domain-containing protein</fullName>
    </recommendedName>
</protein>
<name>A0AAD6CR08_9EURO</name>
<feature type="compositionally biased region" description="Polar residues" evidence="8">
    <location>
        <begin position="488"/>
        <end position="506"/>
    </location>
</feature>
<dbReference type="InterPro" id="IPR028020">
    <property type="entry name" value="ASX_DEUBAD_dom"/>
</dbReference>
<dbReference type="EMBL" id="JAQIZZ010000007">
    <property type="protein sequence ID" value="KAJ5533486.1"/>
    <property type="molecule type" value="Genomic_DNA"/>
</dbReference>
<feature type="region of interest" description="Disordered" evidence="8">
    <location>
        <begin position="473"/>
        <end position="527"/>
    </location>
</feature>
<evidence type="ECO:0000256" key="4">
    <source>
        <dbReference type="ARBA" id="ARBA00022833"/>
    </source>
</evidence>
<evidence type="ECO:0000313" key="10">
    <source>
        <dbReference type="EMBL" id="KAJ5533486.1"/>
    </source>
</evidence>
<dbReference type="GO" id="GO:0005634">
    <property type="term" value="C:nucleus"/>
    <property type="evidence" value="ECO:0007669"/>
    <property type="project" value="UniProtKB-SubCell"/>
</dbReference>
<dbReference type="PROSITE" id="PS51916">
    <property type="entry name" value="DEUBAD"/>
    <property type="match status" value="1"/>
</dbReference>
<keyword evidence="2" id="KW-0479">Metal-binding</keyword>
<feature type="compositionally biased region" description="Low complexity" evidence="8">
    <location>
        <begin position="337"/>
        <end position="346"/>
    </location>
</feature>